<feature type="transmembrane region" description="Helical" evidence="2">
    <location>
        <begin position="98"/>
        <end position="116"/>
    </location>
</feature>
<comment type="caution">
    <text evidence="3">The sequence shown here is derived from an EMBL/GenBank/DDBJ whole genome shotgun (WGS) entry which is preliminary data.</text>
</comment>
<dbReference type="Proteomes" id="UP000824540">
    <property type="component" value="Unassembled WGS sequence"/>
</dbReference>
<gene>
    <name evidence="3" type="ORF">JZ751_006573</name>
</gene>
<feature type="compositionally biased region" description="Pro residues" evidence="1">
    <location>
        <begin position="313"/>
        <end position="322"/>
    </location>
</feature>
<dbReference type="AlphaFoldDB" id="A0A8T2N496"/>
<protein>
    <submittedName>
        <fullName evidence="3">Uncharacterized protein</fullName>
    </submittedName>
</protein>
<evidence type="ECO:0000313" key="3">
    <source>
        <dbReference type="EMBL" id="KAG9334736.1"/>
    </source>
</evidence>
<feature type="region of interest" description="Disordered" evidence="1">
    <location>
        <begin position="1"/>
        <end position="49"/>
    </location>
</feature>
<accession>A0A8T2N496</accession>
<sequence>MNSKESNAGDVCGTPQRIPDYLREIRPRRRLSREGGKENLYGTPRKSNSFTPRMHLTPLISRTQENLFSSSESSRGPSDKAVSLWPEMDTMRLTAEEGVWLALGCVTVAFSVFLIFQYLHGSLLFSMHRYMVVVSSFSAAYPIYYDSQHALNQTHATYLLYLLLYIGAIGTLLYYLADNVIQKSSLTPRRIKIWVLLLVATATWTLLVLRLLLWYQRLETVIEEAVRQFQDKLAHLAILDLDLRMYHNIATYWHSRCLPPLSRGTLSVFAVVPVRDVFFYLQYYSVPVLTALCTPILKLLLALKDMYIHPLKAPPQRPAPPQERPDSQNSASD</sequence>
<evidence type="ECO:0000256" key="1">
    <source>
        <dbReference type="SAM" id="MobiDB-lite"/>
    </source>
</evidence>
<proteinExistence type="predicted"/>
<dbReference type="OrthoDB" id="6116397at2759"/>
<feature type="transmembrane region" description="Helical" evidence="2">
    <location>
        <begin position="193"/>
        <end position="215"/>
    </location>
</feature>
<feature type="region of interest" description="Disordered" evidence="1">
    <location>
        <begin position="313"/>
        <end position="333"/>
    </location>
</feature>
<dbReference type="EMBL" id="JAFBMS010000140">
    <property type="protein sequence ID" value="KAG9334736.1"/>
    <property type="molecule type" value="Genomic_DNA"/>
</dbReference>
<keyword evidence="2" id="KW-0812">Transmembrane</keyword>
<reference evidence="3" key="1">
    <citation type="thesis" date="2021" institute="BYU ScholarsArchive" country="Provo, UT, USA">
        <title>Applications of and Algorithms for Genome Assembly and Genomic Analyses with an Emphasis on Marine Teleosts.</title>
        <authorList>
            <person name="Pickett B.D."/>
        </authorList>
    </citation>
    <scope>NUCLEOTIDE SEQUENCE</scope>
    <source>
        <strain evidence="3">HI-2016</strain>
    </source>
</reference>
<feature type="transmembrane region" description="Helical" evidence="2">
    <location>
        <begin position="283"/>
        <end position="303"/>
    </location>
</feature>
<evidence type="ECO:0000256" key="2">
    <source>
        <dbReference type="SAM" id="Phobius"/>
    </source>
</evidence>
<keyword evidence="2" id="KW-0472">Membrane</keyword>
<evidence type="ECO:0000313" key="4">
    <source>
        <dbReference type="Proteomes" id="UP000824540"/>
    </source>
</evidence>
<keyword evidence="4" id="KW-1185">Reference proteome</keyword>
<name>A0A8T2N496_9TELE</name>
<keyword evidence="2" id="KW-1133">Transmembrane helix</keyword>
<organism evidence="3 4">
    <name type="scientific">Albula glossodonta</name>
    <name type="common">roundjaw bonefish</name>
    <dbReference type="NCBI Taxonomy" id="121402"/>
    <lineage>
        <taxon>Eukaryota</taxon>
        <taxon>Metazoa</taxon>
        <taxon>Chordata</taxon>
        <taxon>Craniata</taxon>
        <taxon>Vertebrata</taxon>
        <taxon>Euteleostomi</taxon>
        <taxon>Actinopterygii</taxon>
        <taxon>Neopterygii</taxon>
        <taxon>Teleostei</taxon>
        <taxon>Albuliformes</taxon>
        <taxon>Albulidae</taxon>
        <taxon>Albula</taxon>
    </lineage>
</organism>
<feature type="transmembrane region" description="Helical" evidence="2">
    <location>
        <begin position="157"/>
        <end position="177"/>
    </location>
</feature>